<protein>
    <submittedName>
        <fullName evidence="2">Uncharacterized protein</fullName>
    </submittedName>
</protein>
<keyword evidence="3" id="KW-1185">Reference proteome</keyword>
<name>A0A9W8HDC8_9FUNG</name>
<feature type="compositionally biased region" description="Pro residues" evidence="1">
    <location>
        <begin position="97"/>
        <end position="114"/>
    </location>
</feature>
<evidence type="ECO:0000313" key="2">
    <source>
        <dbReference type="EMBL" id="KAJ2781312.1"/>
    </source>
</evidence>
<comment type="caution">
    <text evidence="2">The sequence shown here is derived from an EMBL/GenBank/DDBJ whole genome shotgun (WGS) entry which is preliminary data.</text>
</comment>
<accession>A0A9W8HDC8</accession>
<feature type="region of interest" description="Disordered" evidence="1">
    <location>
        <begin position="78"/>
        <end position="114"/>
    </location>
</feature>
<sequence>ITKDEVVDGFGRWRRFLPNHAALYGLAVWEIYRAHAEATADRDRRVLSPGAMFLRWKMTVEERLIHDFRTLVVRGPPDTEHIGSDIARFTTKAPRPSAEPSPTPAPSQEPQSPL</sequence>
<dbReference type="OrthoDB" id="5522521at2759"/>
<proteinExistence type="predicted"/>
<evidence type="ECO:0000313" key="3">
    <source>
        <dbReference type="Proteomes" id="UP001140217"/>
    </source>
</evidence>
<organism evidence="2 3">
    <name type="scientific">Coemansia javaensis</name>
    <dbReference type="NCBI Taxonomy" id="2761396"/>
    <lineage>
        <taxon>Eukaryota</taxon>
        <taxon>Fungi</taxon>
        <taxon>Fungi incertae sedis</taxon>
        <taxon>Zoopagomycota</taxon>
        <taxon>Kickxellomycotina</taxon>
        <taxon>Kickxellomycetes</taxon>
        <taxon>Kickxellales</taxon>
        <taxon>Kickxellaceae</taxon>
        <taxon>Coemansia</taxon>
    </lineage>
</organism>
<feature type="non-terminal residue" evidence="2">
    <location>
        <position position="1"/>
    </location>
</feature>
<dbReference type="EMBL" id="JANBUL010000108">
    <property type="protein sequence ID" value="KAJ2781312.1"/>
    <property type="molecule type" value="Genomic_DNA"/>
</dbReference>
<dbReference type="Proteomes" id="UP001140217">
    <property type="component" value="Unassembled WGS sequence"/>
</dbReference>
<reference evidence="2" key="1">
    <citation type="submission" date="2022-07" db="EMBL/GenBank/DDBJ databases">
        <title>Phylogenomic reconstructions and comparative analyses of Kickxellomycotina fungi.</title>
        <authorList>
            <person name="Reynolds N.K."/>
            <person name="Stajich J.E."/>
            <person name="Barry K."/>
            <person name="Grigoriev I.V."/>
            <person name="Crous P."/>
            <person name="Smith M.E."/>
        </authorList>
    </citation>
    <scope>NUCLEOTIDE SEQUENCE</scope>
    <source>
        <strain evidence="2">NBRC 105414</strain>
    </source>
</reference>
<evidence type="ECO:0000256" key="1">
    <source>
        <dbReference type="SAM" id="MobiDB-lite"/>
    </source>
</evidence>
<dbReference type="AlphaFoldDB" id="A0A9W8HDC8"/>
<gene>
    <name evidence="2" type="ORF">H4R18_002940</name>
</gene>